<comment type="caution">
    <text evidence="4">The sequence shown here is derived from an EMBL/GenBank/DDBJ whole genome shotgun (WGS) entry which is preliminary data.</text>
</comment>
<feature type="domain" description="PurM-like C-terminal" evidence="3">
    <location>
        <begin position="164"/>
        <end position="325"/>
    </location>
</feature>
<comment type="similarity">
    <text evidence="1">Belongs to the HypE family.</text>
</comment>
<dbReference type="InterPro" id="IPR010918">
    <property type="entry name" value="PurM-like_C_dom"/>
</dbReference>
<dbReference type="Gene3D" id="3.30.1330.10">
    <property type="entry name" value="PurM-like, N-terminal domain"/>
    <property type="match status" value="1"/>
</dbReference>
<dbReference type="PANTHER" id="PTHR30303:SF4">
    <property type="entry name" value="HYDROGENASE EXPRESSION_FORMATION PROTEIN HYPE"/>
    <property type="match status" value="1"/>
</dbReference>
<reference evidence="4" key="1">
    <citation type="submission" date="2021-05" db="EMBL/GenBank/DDBJ databases">
        <title>Energy efficiency and biological interactions define the core microbiome of deep oligotrophic groundwater.</title>
        <authorList>
            <person name="Mehrshad M."/>
            <person name="Lopez-Fernandez M."/>
            <person name="Bell E."/>
            <person name="Bernier-Latmani R."/>
            <person name="Bertilsson S."/>
            <person name="Dopson M."/>
        </authorList>
    </citation>
    <scope>NUCLEOTIDE SEQUENCE</scope>
    <source>
        <strain evidence="4">Modern_marine.mb.64</strain>
    </source>
</reference>
<dbReference type="InterPro" id="IPR036676">
    <property type="entry name" value="PurM-like_C_sf"/>
</dbReference>
<dbReference type="Pfam" id="PF02769">
    <property type="entry name" value="AIRS_C"/>
    <property type="match status" value="1"/>
</dbReference>
<dbReference type="InterPro" id="IPR036921">
    <property type="entry name" value="PurM-like_N_sf"/>
</dbReference>
<dbReference type="InterPro" id="IPR011854">
    <property type="entry name" value="HypE"/>
</dbReference>
<accession>A0A948W6Y6</accession>
<evidence type="ECO:0000313" key="5">
    <source>
        <dbReference type="Proteomes" id="UP000777784"/>
    </source>
</evidence>
<organism evidence="4 5">
    <name type="scientific">Eiseniibacteriota bacterium</name>
    <dbReference type="NCBI Taxonomy" id="2212470"/>
    <lineage>
        <taxon>Bacteria</taxon>
        <taxon>Candidatus Eiseniibacteriota</taxon>
    </lineage>
</organism>
<dbReference type="SUPFAM" id="SSF56042">
    <property type="entry name" value="PurM C-terminal domain-like"/>
    <property type="match status" value="1"/>
</dbReference>
<sequence>MKNLGAGKLPPDMLKRLLEKHIPKLYKSNPDLARRVIVQPAPGEDAAVIMGPAEPGRIVVTSDPITFIAEDLGWYAVHINANDIAAMGGEPEFLVLVVLMPAEDADIGGVARILSDATEACAELGVLLIGGHTEITPAVRRPIAVGHMLGSVPHDRILSSANARAGEEILLTKGYPVEGIAVMAAMARDKVLTSFGREFHERCRGFVKDPGISVVPDSRALRLAAGGLNAKLGALHDPTEGGLATGLREVAEASGLGLMIEGDKLPLIPEGEALCRCLRLDPLGVIASGSLIATCDAGMGEAIAREVAGSGIPCEVIGRMTENSGQFILRTTSGTKPLPRFEVDEVTLLL</sequence>
<feature type="domain" description="PurM-like N-terminal" evidence="2">
    <location>
        <begin position="43"/>
        <end position="152"/>
    </location>
</feature>
<dbReference type="SUPFAM" id="SSF55326">
    <property type="entry name" value="PurM N-terminal domain-like"/>
    <property type="match status" value="1"/>
</dbReference>
<gene>
    <name evidence="4" type="ORF">KJ970_11955</name>
</gene>
<dbReference type="Pfam" id="PF00586">
    <property type="entry name" value="AIRS"/>
    <property type="match status" value="1"/>
</dbReference>
<name>A0A948W6Y6_UNCEI</name>
<dbReference type="GO" id="GO:0051604">
    <property type="term" value="P:protein maturation"/>
    <property type="evidence" value="ECO:0007669"/>
    <property type="project" value="TreeGrafter"/>
</dbReference>
<dbReference type="AlphaFoldDB" id="A0A948W6Y6"/>
<dbReference type="Proteomes" id="UP000777784">
    <property type="component" value="Unassembled WGS sequence"/>
</dbReference>
<dbReference type="InterPro" id="IPR016188">
    <property type="entry name" value="PurM-like_N"/>
</dbReference>
<dbReference type="Gene3D" id="3.90.650.10">
    <property type="entry name" value="PurM-like C-terminal domain"/>
    <property type="match status" value="1"/>
</dbReference>
<protein>
    <submittedName>
        <fullName evidence="4">Hydrogenase expression protein</fullName>
    </submittedName>
</protein>
<evidence type="ECO:0000256" key="1">
    <source>
        <dbReference type="ARBA" id="ARBA00006243"/>
    </source>
</evidence>
<dbReference type="EMBL" id="JAHJDP010000069">
    <property type="protein sequence ID" value="MBU2691630.1"/>
    <property type="molecule type" value="Genomic_DNA"/>
</dbReference>
<dbReference type="PANTHER" id="PTHR30303">
    <property type="entry name" value="HYDROGENASE ISOENZYMES FORMATION PROTEIN HYPE"/>
    <property type="match status" value="1"/>
</dbReference>
<evidence type="ECO:0000259" key="3">
    <source>
        <dbReference type="Pfam" id="PF02769"/>
    </source>
</evidence>
<evidence type="ECO:0000313" key="4">
    <source>
        <dbReference type="EMBL" id="MBU2691630.1"/>
    </source>
</evidence>
<proteinExistence type="inferred from homology"/>
<evidence type="ECO:0000259" key="2">
    <source>
        <dbReference type="Pfam" id="PF00586"/>
    </source>
</evidence>